<keyword evidence="3" id="KW-1185">Reference proteome</keyword>
<gene>
    <name evidence="2" type="ORF">VTJ49DRAFT_7414</name>
</gene>
<dbReference type="Proteomes" id="UP001583172">
    <property type="component" value="Unassembled WGS sequence"/>
</dbReference>
<feature type="region of interest" description="Disordered" evidence="1">
    <location>
        <begin position="26"/>
        <end position="50"/>
    </location>
</feature>
<evidence type="ECO:0000313" key="3">
    <source>
        <dbReference type="Proteomes" id="UP001583172"/>
    </source>
</evidence>
<organism evidence="2 3">
    <name type="scientific">Humicola insolens</name>
    <name type="common">Soft-rot fungus</name>
    <dbReference type="NCBI Taxonomy" id="85995"/>
    <lineage>
        <taxon>Eukaryota</taxon>
        <taxon>Fungi</taxon>
        <taxon>Dikarya</taxon>
        <taxon>Ascomycota</taxon>
        <taxon>Pezizomycotina</taxon>
        <taxon>Sordariomycetes</taxon>
        <taxon>Sordariomycetidae</taxon>
        <taxon>Sordariales</taxon>
        <taxon>Chaetomiaceae</taxon>
        <taxon>Mycothermus</taxon>
    </lineage>
</organism>
<evidence type="ECO:0000256" key="1">
    <source>
        <dbReference type="SAM" id="MobiDB-lite"/>
    </source>
</evidence>
<proteinExistence type="predicted"/>
<feature type="region of interest" description="Disordered" evidence="1">
    <location>
        <begin position="81"/>
        <end position="100"/>
    </location>
</feature>
<protein>
    <submittedName>
        <fullName evidence="2">Uncharacterized protein</fullName>
    </submittedName>
</protein>
<name>A0ABR3VIC1_HUMIN</name>
<reference evidence="2 3" key="1">
    <citation type="journal article" date="2024" name="Commun. Biol.">
        <title>Comparative genomic analysis of thermophilic fungi reveals convergent evolutionary adaptations and gene losses.</title>
        <authorList>
            <person name="Steindorff A.S."/>
            <person name="Aguilar-Pontes M.V."/>
            <person name="Robinson A.J."/>
            <person name="Andreopoulos B."/>
            <person name="LaButti K."/>
            <person name="Kuo A."/>
            <person name="Mondo S."/>
            <person name="Riley R."/>
            <person name="Otillar R."/>
            <person name="Haridas S."/>
            <person name="Lipzen A."/>
            <person name="Grimwood J."/>
            <person name="Schmutz J."/>
            <person name="Clum A."/>
            <person name="Reid I.D."/>
            <person name="Moisan M.C."/>
            <person name="Butler G."/>
            <person name="Nguyen T.T.M."/>
            <person name="Dewar K."/>
            <person name="Conant G."/>
            <person name="Drula E."/>
            <person name="Henrissat B."/>
            <person name="Hansel C."/>
            <person name="Singer S."/>
            <person name="Hutchinson M.I."/>
            <person name="de Vries R.P."/>
            <person name="Natvig D.O."/>
            <person name="Powell A.J."/>
            <person name="Tsang A."/>
            <person name="Grigoriev I.V."/>
        </authorList>
    </citation>
    <scope>NUCLEOTIDE SEQUENCE [LARGE SCALE GENOMIC DNA]</scope>
    <source>
        <strain evidence="2 3">CBS 620.91</strain>
    </source>
</reference>
<dbReference type="EMBL" id="JAZGSY010000087">
    <property type="protein sequence ID" value="KAL1841083.1"/>
    <property type="molecule type" value="Genomic_DNA"/>
</dbReference>
<evidence type="ECO:0000313" key="2">
    <source>
        <dbReference type="EMBL" id="KAL1841083.1"/>
    </source>
</evidence>
<accession>A0ABR3VIC1</accession>
<sequence length="100" mass="10700">MAGHGNPAIDLRSVPRLATASVSRFEAHGPPLAGLPLKMRNISRNPREGAGPIEAMQMHAMEMRMGGKRATATCAKMLSLRGYTPSPESEDSDRGQDADL</sequence>
<comment type="caution">
    <text evidence="2">The sequence shown here is derived from an EMBL/GenBank/DDBJ whole genome shotgun (WGS) entry which is preliminary data.</text>
</comment>